<dbReference type="GO" id="GO:0046872">
    <property type="term" value="F:metal ion binding"/>
    <property type="evidence" value="ECO:0007669"/>
    <property type="project" value="UniProtKB-KW"/>
</dbReference>
<gene>
    <name evidence="10" type="ORF">A3E44_03790</name>
</gene>
<evidence type="ECO:0000256" key="8">
    <source>
        <dbReference type="ARBA" id="ARBA00049336"/>
    </source>
</evidence>
<organism evidence="10 11">
    <name type="scientific">Candidatus Woesebacteria bacterium RIFCSPHIGHO2_12_FULL_41_24</name>
    <dbReference type="NCBI Taxonomy" id="1802510"/>
    <lineage>
        <taxon>Bacteria</taxon>
        <taxon>Candidatus Woeseibacteriota</taxon>
    </lineage>
</organism>
<evidence type="ECO:0000259" key="9">
    <source>
        <dbReference type="Pfam" id="PF00483"/>
    </source>
</evidence>
<dbReference type="EMBL" id="MGGW01000004">
    <property type="protein sequence ID" value="OGM55378.1"/>
    <property type="molecule type" value="Genomic_DNA"/>
</dbReference>
<evidence type="ECO:0000256" key="3">
    <source>
        <dbReference type="ARBA" id="ARBA00012461"/>
    </source>
</evidence>
<feature type="domain" description="Nucleotidyl transferase" evidence="9">
    <location>
        <begin position="2"/>
        <end position="229"/>
    </location>
</feature>
<keyword evidence="4" id="KW-0808">Transferase</keyword>
<evidence type="ECO:0000313" key="11">
    <source>
        <dbReference type="Proteomes" id="UP000178603"/>
    </source>
</evidence>
<evidence type="ECO:0000313" key="10">
    <source>
        <dbReference type="EMBL" id="OGM55378.1"/>
    </source>
</evidence>
<accession>A0A1F8AVV5</accession>
<dbReference type="AlphaFoldDB" id="A0A1F8AVV5"/>
<evidence type="ECO:0000256" key="7">
    <source>
        <dbReference type="ARBA" id="ARBA00022842"/>
    </source>
</evidence>
<dbReference type="InterPro" id="IPR005907">
    <property type="entry name" value="G1P_thy_trans_s"/>
</dbReference>
<name>A0A1F8AVV5_9BACT</name>
<keyword evidence="6" id="KW-0479">Metal-binding</keyword>
<keyword evidence="10" id="KW-0946">Virion</keyword>
<dbReference type="InterPro" id="IPR005835">
    <property type="entry name" value="NTP_transferase_dom"/>
</dbReference>
<dbReference type="Proteomes" id="UP000178603">
    <property type="component" value="Unassembled WGS sequence"/>
</dbReference>
<dbReference type="GO" id="GO:0008879">
    <property type="term" value="F:glucose-1-phosphate thymidylyltransferase activity"/>
    <property type="evidence" value="ECO:0007669"/>
    <property type="project" value="UniProtKB-EC"/>
</dbReference>
<evidence type="ECO:0000256" key="6">
    <source>
        <dbReference type="ARBA" id="ARBA00022723"/>
    </source>
</evidence>
<dbReference type="PANTHER" id="PTHR43532:SF1">
    <property type="entry name" value="GLUCOSE-1-PHOSPHATE THYMIDYLYLTRANSFERASE 1"/>
    <property type="match status" value="1"/>
</dbReference>
<evidence type="ECO:0000256" key="2">
    <source>
        <dbReference type="ARBA" id="ARBA00010480"/>
    </source>
</evidence>
<dbReference type="EC" id="2.7.7.24" evidence="3"/>
<keyword evidence="5" id="KW-0548">Nucleotidyltransferase</keyword>
<protein>
    <recommendedName>
        <fullName evidence="3">glucose-1-phosphate thymidylyltransferase</fullName>
        <ecNumber evidence="3">2.7.7.24</ecNumber>
    </recommendedName>
</protein>
<comment type="cofactor">
    <cofactor evidence="1">
        <name>Mg(2+)</name>
        <dbReference type="ChEBI" id="CHEBI:18420"/>
    </cofactor>
</comment>
<dbReference type="SUPFAM" id="SSF53448">
    <property type="entry name" value="Nucleotide-diphospho-sugar transferases"/>
    <property type="match status" value="1"/>
</dbReference>
<comment type="caution">
    <text evidence="10">The sequence shown here is derived from an EMBL/GenBank/DDBJ whole genome shotgun (WGS) entry which is preliminary data.</text>
</comment>
<sequence>MKGVVLAGGLGTRLYPLTYVTNKHLLPVYNRPMVFYPLKTLVDAMIDEILLVIGGPYAGHFLRVLKNGNELGIKHLEYVYQEDEGGIAQALSLACDFADKDSICVILGDNCTDVKIKKDVDSFAGGAHIFLRKVPDPQRFGVPVFDSKGEILKIEEKPQKPKSKFAVTGLYLYDNTVFNKINKVKPSRRGEVEITDVNNLYLKEGSLKHSELKGFWDDAGTFDTLFLANWYWAKKKNE</sequence>
<dbReference type="Pfam" id="PF00483">
    <property type="entry name" value="NTP_transferase"/>
    <property type="match status" value="1"/>
</dbReference>
<keyword evidence="10" id="KW-0167">Capsid protein</keyword>
<evidence type="ECO:0000256" key="1">
    <source>
        <dbReference type="ARBA" id="ARBA00001946"/>
    </source>
</evidence>
<reference evidence="10 11" key="1">
    <citation type="journal article" date="2016" name="Nat. Commun.">
        <title>Thousands of microbial genomes shed light on interconnected biogeochemical processes in an aquifer system.</title>
        <authorList>
            <person name="Anantharaman K."/>
            <person name="Brown C.T."/>
            <person name="Hug L.A."/>
            <person name="Sharon I."/>
            <person name="Castelle C.J."/>
            <person name="Probst A.J."/>
            <person name="Thomas B.C."/>
            <person name="Singh A."/>
            <person name="Wilkins M.J."/>
            <person name="Karaoz U."/>
            <person name="Brodie E.L."/>
            <person name="Williams K.H."/>
            <person name="Hubbard S.S."/>
            <person name="Banfield J.F."/>
        </authorList>
    </citation>
    <scope>NUCLEOTIDE SEQUENCE [LARGE SCALE GENOMIC DNA]</scope>
</reference>
<dbReference type="PANTHER" id="PTHR43532">
    <property type="entry name" value="GLUCOSE-1-PHOSPHATE THYMIDYLYLTRANSFERASE"/>
    <property type="match status" value="1"/>
</dbReference>
<dbReference type="InterPro" id="IPR029044">
    <property type="entry name" value="Nucleotide-diphossugar_trans"/>
</dbReference>
<comment type="similarity">
    <text evidence="2">Belongs to the glucose-1-phosphate thymidylyltransferase family.</text>
</comment>
<evidence type="ECO:0000256" key="5">
    <source>
        <dbReference type="ARBA" id="ARBA00022695"/>
    </source>
</evidence>
<keyword evidence="7" id="KW-0460">Magnesium</keyword>
<dbReference type="Gene3D" id="3.90.550.10">
    <property type="entry name" value="Spore Coat Polysaccharide Biosynthesis Protein SpsA, Chain A"/>
    <property type="match status" value="1"/>
</dbReference>
<comment type="catalytic activity">
    <reaction evidence="8">
        <text>dTTP + alpha-D-glucose 1-phosphate + H(+) = dTDP-alpha-D-glucose + diphosphate</text>
        <dbReference type="Rhea" id="RHEA:15225"/>
        <dbReference type="ChEBI" id="CHEBI:15378"/>
        <dbReference type="ChEBI" id="CHEBI:33019"/>
        <dbReference type="ChEBI" id="CHEBI:37568"/>
        <dbReference type="ChEBI" id="CHEBI:57477"/>
        <dbReference type="ChEBI" id="CHEBI:58601"/>
        <dbReference type="EC" id="2.7.7.24"/>
    </reaction>
</comment>
<proteinExistence type="inferred from homology"/>
<evidence type="ECO:0000256" key="4">
    <source>
        <dbReference type="ARBA" id="ARBA00022679"/>
    </source>
</evidence>